<dbReference type="AlphaFoldDB" id="A0A1F7RWP2"/>
<evidence type="ECO:0000313" key="11">
    <source>
        <dbReference type="EMBL" id="OGL45840.1"/>
    </source>
</evidence>
<keyword evidence="3 10" id="KW-0444">Lipid biosynthesis</keyword>
<dbReference type="InterPro" id="IPR003664">
    <property type="entry name" value="FA_synthesis"/>
</dbReference>
<evidence type="ECO:0000256" key="6">
    <source>
        <dbReference type="ARBA" id="ARBA00023209"/>
    </source>
</evidence>
<evidence type="ECO:0000256" key="5">
    <source>
        <dbReference type="ARBA" id="ARBA00023098"/>
    </source>
</evidence>
<dbReference type="PIRSF" id="PIRSF002465">
    <property type="entry name" value="Phsphlp_syn_PlsX"/>
    <property type="match status" value="1"/>
</dbReference>
<dbReference type="SUPFAM" id="SSF53659">
    <property type="entry name" value="Isocitrate/Isopropylmalate dehydrogenase-like"/>
    <property type="match status" value="1"/>
</dbReference>
<gene>
    <name evidence="10" type="primary">plsX</name>
    <name evidence="11" type="ORF">A2161_11535</name>
</gene>
<dbReference type="Gene3D" id="3.40.718.10">
    <property type="entry name" value="Isopropylmalate Dehydrogenase"/>
    <property type="match status" value="1"/>
</dbReference>
<evidence type="ECO:0000256" key="9">
    <source>
        <dbReference type="ARBA" id="ARBA00046608"/>
    </source>
</evidence>
<evidence type="ECO:0000256" key="3">
    <source>
        <dbReference type="ARBA" id="ARBA00022516"/>
    </source>
</evidence>
<dbReference type="InterPro" id="IPR012281">
    <property type="entry name" value="Phospholipid_synth_PlsX-like"/>
</dbReference>
<keyword evidence="5 10" id="KW-0443">Lipid metabolism</keyword>
<dbReference type="PANTHER" id="PTHR30100:SF1">
    <property type="entry name" value="PHOSPHATE ACYLTRANSFERASE"/>
    <property type="match status" value="1"/>
</dbReference>
<reference evidence="11 12" key="1">
    <citation type="journal article" date="2016" name="Nat. Commun.">
        <title>Thousands of microbial genomes shed light on interconnected biogeochemical processes in an aquifer system.</title>
        <authorList>
            <person name="Anantharaman K."/>
            <person name="Brown C.T."/>
            <person name="Hug L.A."/>
            <person name="Sharon I."/>
            <person name="Castelle C.J."/>
            <person name="Probst A.J."/>
            <person name="Thomas B.C."/>
            <person name="Singh A."/>
            <person name="Wilkins M.J."/>
            <person name="Karaoz U."/>
            <person name="Brodie E.L."/>
            <person name="Williams K.H."/>
            <person name="Hubbard S.S."/>
            <person name="Banfield J.F."/>
        </authorList>
    </citation>
    <scope>NUCLEOTIDE SEQUENCE [LARGE SCALE GENOMIC DNA]</scope>
</reference>
<accession>A0A1F7RWP2</accession>
<keyword evidence="4 10" id="KW-0808">Transferase</keyword>
<dbReference type="Proteomes" id="UP000179266">
    <property type="component" value="Unassembled WGS sequence"/>
</dbReference>
<keyword evidence="6 10" id="KW-0594">Phospholipid biosynthesis</keyword>
<dbReference type="PANTHER" id="PTHR30100">
    <property type="entry name" value="FATTY ACID/PHOSPHOLIPID SYNTHESIS PROTEIN PLSX"/>
    <property type="match status" value="1"/>
</dbReference>
<keyword evidence="7 10" id="KW-1208">Phospholipid metabolism</keyword>
<evidence type="ECO:0000256" key="7">
    <source>
        <dbReference type="ARBA" id="ARBA00023264"/>
    </source>
</evidence>
<dbReference type="GO" id="GO:0006633">
    <property type="term" value="P:fatty acid biosynthetic process"/>
    <property type="evidence" value="ECO:0007669"/>
    <property type="project" value="UniProtKB-UniRule"/>
</dbReference>
<dbReference type="GO" id="GO:0043811">
    <property type="term" value="F:phosphate:acyl-[acyl carrier protein] acyltransferase activity"/>
    <property type="evidence" value="ECO:0007669"/>
    <property type="project" value="UniProtKB-UniRule"/>
</dbReference>
<comment type="function">
    <text evidence="10">Catalyzes the reversible formation of acyl-phosphate (acyl-PO(4)) from acyl-[acyl-carrier-protein] (acyl-ACP). This enzyme utilizes acyl-ACP as fatty acyl donor, but not acyl-CoA.</text>
</comment>
<evidence type="ECO:0000256" key="1">
    <source>
        <dbReference type="ARBA" id="ARBA00001232"/>
    </source>
</evidence>
<comment type="caution">
    <text evidence="11">The sequence shown here is derived from an EMBL/GenBank/DDBJ whole genome shotgun (WGS) entry which is preliminary data.</text>
</comment>
<evidence type="ECO:0000256" key="2">
    <source>
        <dbReference type="ARBA" id="ARBA00022490"/>
    </source>
</evidence>
<dbReference type="EC" id="2.3.1.274" evidence="8 10"/>
<protein>
    <recommendedName>
        <fullName evidence="8 10">Phosphate acyltransferase</fullName>
        <ecNumber evidence="8 10">2.3.1.274</ecNumber>
    </recommendedName>
    <alternativeName>
        <fullName evidence="10">Acyl-ACP phosphotransacylase</fullName>
    </alternativeName>
    <alternativeName>
        <fullName evidence="10">Acyl-[acyl-carrier-protein]--phosphate acyltransferase</fullName>
    </alternativeName>
    <alternativeName>
        <fullName evidence="10">Phosphate-acyl-ACP acyltransferase</fullName>
    </alternativeName>
</protein>
<evidence type="ECO:0000313" key="12">
    <source>
        <dbReference type="Proteomes" id="UP000179266"/>
    </source>
</evidence>
<dbReference type="NCBIfam" id="TIGR00182">
    <property type="entry name" value="plsX"/>
    <property type="match status" value="1"/>
</dbReference>
<sequence>MRIAIDAMGGEKSPGVVLQGTQVLKHEVELILVGVEAVIKKTAEDLNISLDGLEIRHASQVIEMDDPPSAAAKKKADSSIRVGLQLLKDGAAQAFVSAGSTGAIMATAKLVLGTIPGVKRPAIAQLIPTLIAPSVLLDVGATVDCRPKYLYQFGLMGNIYAKHFLNIEQPRIGLLNIGSEESKGNQLVKKTYRLFANSPLKFAGNVEANDVFRGDIDVVVCDGFIGNVFLKLSEGLLAMIRHNVFNGSNGTFMGKISQIITKRVLTKFNESFDPDRYGGAPLLGINGSCVVCHGNSSARAIENGIRTAMHLAKNEIIETIRSELG</sequence>
<comment type="subcellular location">
    <subcellularLocation>
        <location evidence="10">Cytoplasm</location>
    </subcellularLocation>
    <text evidence="10">Associated with the membrane possibly through PlsY.</text>
</comment>
<organism evidence="11 12">
    <name type="scientific">Candidatus Schekmanbacteria bacterium RBG_13_48_7</name>
    <dbReference type="NCBI Taxonomy" id="1817878"/>
    <lineage>
        <taxon>Bacteria</taxon>
        <taxon>Candidatus Schekmaniibacteriota</taxon>
    </lineage>
</organism>
<comment type="catalytic activity">
    <reaction evidence="1 10">
        <text>a fatty acyl-[ACP] + phosphate = an acyl phosphate + holo-[ACP]</text>
        <dbReference type="Rhea" id="RHEA:42292"/>
        <dbReference type="Rhea" id="RHEA-COMP:9685"/>
        <dbReference type="Rhea" id="RHEA-COMP:14125"/>
        <dbReference type="ChEBI" id="CHEBI:43474"/>
        <dbReference type="ChEBI" id="CHEBI:59918"/>
        <dbReference type="ChEBI" id="CHEBI:64479"/>
        <dbReference type="ChEBI" id="CHEBI:138651"/>
        <dbReference type="EC" id="2.3.1.274"/>
    </reaction>
</comment>
<dbReference type="UniPathway" id="UPA00085"/>
<keyword evidence="2 10" id="KW-0963">Cytoplasm</keyword>
<comment type="subunit">
    <text evidence="9 10">Homodimer. Probably interacts with PlsY.</text>
</comment>
<evidence type="ECO:0000256" key="10">
    <source>
        <dbReference type="HAMAP-Rule" id="MF_00019"/>
    </source>
</evidence>
<name>A0A1F7RWP2_9BACT</name>
<comment type="pathway">
    <text evidence="10">Lipid metabolism; phospholipid metabolism.</text>
</comment>
<dbReference type="GO" id="GO:0008654">
    <property type="term" value="P:phospholipid biosynthetic process"/>
    <property type="evidence" value="ECO:0007669"/>
    <property type="project" value="UniProtKB-KW"/>
</dbReference>
<proteinExistence type="inferred from homology"/>
<dbReference type="GO" id="GO:0005737">
    <property type="term" value="C:cytoplasm"/>
    <property type="evidence" value="ECO:0007669"/>
    <property type="project" value="UniProtKB-SubCell"/>
</dbReference>
<dbReference type="EMBL" id="MGDD01000158">
    <property type="protein sequence ID" value="OGL45840.1"/>
    <property type="molecule type" value="Genomic_DNA"/>
</dbReference>
<dbReference type="HAMAP" id="MF_00019">
    <property type="entry name" value="PlsX"/>
    <property type="match status" value="1"/>
</dbReference>
<evidence type="ECO:0000256" key="4">
    <source>
        <dbReference type="ARBA" id="ARBA00022679"/>
    </source>
</evidence>
<evidence type="ECO:0000256" key="8">
    <source>
        <dbReference type="ARBA" id="ARBA00024069"/>
    </source>
</evidence>
<dbReference type="Pfam" id="PF02504">
    <property type="entry name" value="FA_synthesis"/>
    <property type="match status" value="1"/>
</dbReference>
<comment type="similarity">
    <text evidence="10">Belongs to the PlsX family.</text>
</comment>